<name>A0AAV6LU91_9ROSI</name>
<dbReference type="PANTHER" id="PTHR48163">
    <property type="entry name" value="BNAC02G25670D PROTEIN"/>
    <property type="match status" value="1"/>
</dbReference>
<feature type="region of interest" description="Disordered" evidence="2">
    <location>
        <begin position="139"/>
        <end position="189"/>
    </location>
</feature>
<gene>
    <name evidence="3" type="ORF">SDJN03_29597</name>
</gene>
<feature type="non-terminal residue" evidence="3">
    <location>
        <position position="1"/>
    </location>
</feature>
<dbReference type="AlphaFoldDB" id="A0AAV6LU91"/>
<dbReference type="Proteomes" id="UP000685013">
    <property type="component" value="Chromosome 20"/>
</dbReference>
<keyword evidence="4" id="KW-1185">Reference proteome</keyword>
<feature type="region of interest" description="Disordered" evidence="2">
    <location>
        <begin position="204"/>
        <end position="226"/>
    </location>
</feature>
<organism evidence="3 4">
    <name type="scientific">Cucurbita argyrosperma subsp. sororia</name>
    <dbReference type="NCBI Taxonomy" id="37648"/>
    <lineage>
        <taxon>Eukaryota</taxon>
        <taxon>Viridiplantae</taxon>
        <taxon>Streptophyta</taxon>
        <taxon>Embryophyta</taxon>
        <taxon>Tracheophyta</taxon>
        <taxon>Spermatophyta</taxon>
        <taxon>Magnoliopsida</taxon>
        <taxon>eudicotyledons</taxon>
        <taxon>Gunneridae</taxon>
        <taxon>Pentapetalae</taxon>
        <taxon>rosids</taxon>
        <taxon>fabids</taxon>
        <taxon>Cucurbitales</taxon>
        <taxon>Cucurbitaceae</taxon>
        <taxon>Cucurbiteae</taxon>
        <taxon>Cucurbita</taxon>
    </lineage>
</organism>
<feature type="compositionally biased region" description="Low complexity" evidence="2">
    <location>
        <begin position="170"/>
        <end position="189"/>
    </location>
</feature>
<proteinExistence type="predicted"/>
<evidence type="ECO:0000313" key="3">
    <source>
        <dbReference type="EMBL" id="KAG6570682.1"/>
    </source>
</evidence>
<sequence>MDARHASLDLTAASKSNETSGVRKIRERKSILRGDEHCTMFKALKDVAMEKDAAVVAQTPPLTAERLSFKRQLAKEQNRAEALSAEALELSTQLQQTTQAYNGLTHLLDKGTHEEDISREGSSTMESSKICFCIPRHKNSHKVDGGSEKSSKSKPSRRKSGAKEGKHSSSSDSSGNGNTGAASAAGSAAAVAAIAVTAVTMDAVDEDDGGSTHVHGGEGGGGGGGD</sequence>
<comment type="caution">
    <text evidence="3">The sequence shown here is derived from an EMBL/GenBank/DDBJ whole genome shotgun (WGS) entry which is preliminary data.</text>
</comment>
<evidence type="ECO:0000256" key="1">
    <source>
        <dbReference type="SAM" id="Coils"/>
    </source>
</evidence>
<feature type="region of interest" description="Disordered" evidence="2">
    <location>
        <begin position="1"/>
        <end position="22"/>
    </location>
</feature>
<feature type="coiled-coil region" evidence="1">
    <location>
        <begin position="66"/>
        <end position="100"/>
    </location>
</feature>
<reference evidence="3 4" key="1">
    <citation type="journal article" date="2021" name="Hortic Res">
        <title>The domestication of Cucurbita argyrosperma as revealed by the genome of its wild relative.</title>
        <authorList>
            <person name="Barrera-Redondo J."/>
            <person name="Sanchez-de la Vega G."/>
            <person name="Aguirre-Liguori J.A."/>
            <person name="Castellanos-Morales G."/>
            <person name="Gutierrez-Guerrero Y.T."/>
            <person name="Aguirre-Dugua X."/>
            <person name="Aguirre-Planter E."/>
            <person name="Tenaillon M.I."/>
            <person name="Lira-Saade R."/>
            <person name="Eguiarte L.E."/>
        </authorList>
    </citation>
    <scope>NUCLEOTIDE SEQUENCE [LARGE SCALE GENOMIC DNA]</scope>
    <source>
        <strain evidence="3">JBR-2021</strain>
    </source>
</reference>
<accession>A0AAV6LU91</accession>
<dbReference type="EMBL" id="JAGKQH010000020">
    <property type="protein sequence ID" value="KAG6570682.1"/>
    <property type="molecule type" value="Genomic_DNA"/>
</dbReference>
<evidence type="ECO:0000313" key="4">
    <source>
        <dbReference type="Proteomes" id="UP000685013"/>
    </source>
</evidence>
<evidence type="ECO:0000256" key="2">
    <source>
        <dbReference type="SAM" id="MobiDB-lite"/>
    </source>
</evidence>
<feature type="compositionally biased region" description="Basic and acidic residues" evidence="2">
    <location>
        <begin position="141"/>
        <end position="151"/>
    </location>
</feature>
<dbReference type="PANTHER" id="PTHR48163:SF2">
    <property type="entry name" value="EXPRESSED PROTEIN"/>
    <property type="match status" value="1"/>
</dbReference>
<feature type="compositionally biased region" description="Gly residues" evidence="2">
    <location>
        <begin position="217"/>
        <end position="226"/>
    </location>
</feature>
<protein>
    <submittedName>
        <fullName evidence="3">Uncharacterized protein</fullName>
    </submittedName>
</protein>
<keyword evidence="1" id="KW-0175">Coiled coil</keyword>